<dbReference type="EMBL" id="HACA01023622">
    <property type="protein sequence ID" value="CDW40983.1"/>
    <property type="molecule type" value="Transcribed_RNA"/>
</dbReference>
<evidence type="ECO:0000313" key="1">
    <source>
        <dbReference type="EMBL" id="CDW40983.1"/>
    </source>
</evidence>
<name>A0A0K2URV0_LEPSM</name>
<proteinExistence type="predicted"/>
<organism evidence="1">
    <name type="scientific">Lepeophtheirus salmonis</name>
    <name type="common">Salmon louse</name>
    <name type="synonym">Caligus salmonis</name>
    <dbReference type="NCBI Taxonomy" id="72036"/>
    <lineage>
        <taxon>Eukaryota</taxon>
        <taxon>Metazoa</taxon>
        <taxon>Ecdysozoa</taxon>
        <taxon>Arthropoda</taxon>
        <taxon>Crustacea</taxon>
        <taxon>Multicrustacea</taxon>
        <taxon>Hexanauplia</taxon>
        <taxon>Copepoda</taxon>
        <taxon>Siphonostomatoida</taxon>
        <taxon>Caligidae</taxon>
        <taxon>Lepeophtheirus</taxon>
    </lineage>
</organism>
<dbReference type="AlphaFoldDB" id="A0A0K2URV0"/>
<reference evidence="1" key="1">
    <citation type="submission" date="2014-05" db="EMBL/GenBank/DDBJ databases">
        <authorList>
            <person name="Chronopoulou M."/>
        </authorList>
    </citation>
    <scope>NUCLEOTIDE SEQUENCE</scope>
    <source>
        <tissue evidence="1">Whole organism</tissue>
    </source>
</reference>
<sequence length="52" mass="5959">MSWMTSTMFSVLESLWRLSDFLLTSKSSSFPHWPESRGKALPPFLRGELGIL</sequence>
<protein>
    <submittedName>
        <fullName evidence="1">Uncharacterized protein</fullName>
    </submittedName>
</protein>
<accession>A0A0K2URV0</accession>